<keyword evidence="1" id="KW-1133">Transmembrane helix</keyword>
<dbReference type="PANTHER" id="PTHR40765:SF2">
    <property type="entry name" value="ESX-2 SECRETION SYSTEM ATPASE ECCB2"/>
    <property type="match status" value="1"/>
</dbReference>
<dbReference type="EMBL" id="CP046884">
    <property type="protein sequence ID" value="QNQ89653.1"/>
    <property type="molecule type" value="Genomic_DNA"/>
</dbReference>
<keyword evidence="1" id="KW-0812">Transmembrane</keyword>
<reference evidence="2 3" key="1">
    <citation type="submission" date="2019-12" db="EMBL/GenBank/DDBJ databases">
        <title>Corynebacterium sp. nov., isolated from feces of the Anser Albifrons in China.</title>
        <authorList>
            <person name="Liu Q."/>
        </authorList>
    </citation>
    <scope>NUCLEOTIDE SEQUENCE [LARGE SCALE GENOMIC DNA]</scope>
    <source>
        <strain evidence="2 3">4H37-19</strain>
    </source>
</reference>
<protein>
    <submittedName>
        <fullName evidence="2">Type VII secretion protein EccB</fullName>
    </submittedName>
</protein>
<dbReference type="RefSeq" id="WP_187975105.1">
    <property type="nucleotide sequence ID" value="NZ_CP046884.1"/>
</dbReference>
<evidence type="ECO:0000313" key="2">
    <source>
        <dbReference type="EMBL" id="QNQ89653.1"/>
    </source>
</evidence>
<dbReference type="Gene3D" id="3.30.2390.20">
    <property type="entry name" value="Type VII secretion system EccB, repeat 1 domain"/>
    <property type="match status" value="1"/>
</dbReference>
<dbReference type="InterPro" id="IPR007795">
    <property type="entry name" value="T7SS_EccB"/>
</dbReference>
<evidence type="ECO:0000313" key="3">
    <source>
        <dbReference type="Proteomes" id="UP000516320"/>
    </source>
</evidence>
<proteinExistence type="predicted"/>
<dbReference type="Proteomes" id="UP000516320">
    <property type="component" value="Chromosome"/>
</dbReference>
<keyword evidence="1" id="KW-0472">Membrane</keyword>
<keyword evidence="3" id="KW-1185">Reference proteome</keyword>
<dbReference type="GO" id="GO:0005576">
    <property type="term" value="C:extracellular region"/>
    <property type="evidence" value="ECO:0007669"/>
    <property type="project" value="TreeGrafter"/>
</dbReference>
<dbReference type="Pfam" id="PF05108">
    <property type="entry name" value="T7SS_ESX1_EccB"/>
    <property type="match status" value="2"/>
</dbReference>
<name>A0A7H0SM78_9CORY</name>
<dbReference type="AlphaFoldDB" id="A0A7H0SM78"/>
<feature type="transmembrane region" description="Helical" evidence="1">
    <location>
        <begin position="45"/>
        <end position="66"/>
    </location>
</feature>
<accession>A0A7H0SM78</accession>
<gene>
    <name evidence="2" type="primary">eccB</name>
    <name evidence="2" type="ORF">GP475_02595</name>
</gene>
<dbReference type="NCBIfam" id="TIGR03919">
    <property type="entry name" value="T7SS_EccB"/>
    <property type="match status" value="1"/>
</dbReference>
<dbReference type="KEGG" id="cpoy:GP475_02595"/>
<dbReference type="PANTHER" id="PTHR40765">
    <property type="entry name" value="ESX-2 SECRETION SYSTEM ATPASE ECCB2"/>
    <property type="match status" value="1"/>
</dbReference>
<sequence>MAEPLISTSSAQVSGHRFLKRRVEHALVLGDARMIHDPLGRRQRAALFGFIAALLLGLGAGALAVLQPAIDPGEAPILRSDSGALFVRVGPTVHPVSNLASARLIIGSPADPVTISDEVLLQEPMGSPIGILDAPGVFANHPISDLAWSVCQESAGDIVVSAKKNHDASADNEAVLVRQGEEEWLVDAVGRRKLPDPASVEGRAVRRNLGIDSATPRWQPPEALLNAATELPAISLPPGVVLHTGDGGYWLEHEGKIRFLSGVQSAILIDAGREERHVSRGYPAQQPDSLEPEIDLPRFAPRWLDPADNDLCFLGEGGLQKGRKTAEKLGVRLAGDSLAQRYIGAGVGAIGIKTGGGLYLISEWGGVHQVVDQEAAEALGLSEENASSAPWMIIRLLAQGSALGRSEIPLLEEKD</sequence>
<organism evidence="2 3">
    <name type="scientific">Corynebacterium poyangense</name>
    <dbReference type="NCBI Taxonomy" id="2684405"/>
    <lineage>
        <taxon>Bacteria</taxon>
        <taxon>Bacillati</taxon>
        <taxon>Actinomycetota</taxon>
        <taxon>Actinomycetes</taxon>
        <taxon>Mycobacteriales</taxon>
        <taxon>Corynebacteriaceae</taxon>
        <taxon>Corynebacterium</taxon>
    </lineage>
</organism>
<evidence type="ECO:0000256" key="1">
    <source>
        <dbReference type="SAM" id="Phobius"/>
    </source>
</evidence>
<dbReference type="InterPro" id="IPR044857">
    <property type="entry name" value="T7SS_EccB_R1"/>
</dbReference>